<evidence type="ECO:0000313" key="3">
    <source>
        <dbReference type="Proteomes" id="UP000182034"/>
    </source>
</evidence>
<dbReference type="Gene3D" id="3.60.15.10">
    <property type="entry name" value="Ribonuclease Z/Hydroxyacylglutathione hydrolase-like"/>
    <property type="match status" value="1"/>
</dbReference>
<reference evidence="3" key="1">
    <citation type="submission" date="2016-10" db="EMBL/GenBank/DDBJ databases">
        <authorList>
            <person name="Varghese N."/>
            <person name="Submissions S."/>
        </authorList>
    </citation>
    <scope>NUCLEOTIDE SEQUENCE [LARGE SCALE GENOMIC DNA]</scope>
    <source>
        <strain evidence="3">SUR2</strain>
    </source>
</reference>
<dbReference type="PANTHER" id="PTHR30619">
    <property type="entry name" value="DNA INTERNALIZATION/COMPETENCE PROTEIN COMEC/REC2"/>
    <property type="match status" value="1"/>
</dbReference>
<organism evidence="2 3">
    <name type="scientific">Chryseobacterium limigenitum</name>
    <dbReference type="NCBI Taxonomy" id="1612149"/>
    <lineage>
        <taxon>Bacteria</taxon>
        <taxon>Pseudomonadati</taxon>
        <taxon>Bacteroidota</taxon>
        <taxon>Flavobacteriia</taxon>
        <taxon>Flavobacteriales</taxon>
        <taxon>Weeksellaceae</taxon>
        <taxon>Chryseobacterium group</taxon>
        <taxon>Chryseobacterium</taxon>
    </lineage>
</organism>
<dbReference type="EMBL" id="FPKW01000002">
    <property type="protein sequence ID" value="SFZ91582.1"/>
    <property type="molecule type" value="Genomic_DNA"/>
</dbReference>
<dbReference type="SUPFAM" id="SSF56281">
    <property type="entry name" value="Metallo-hydrolase/oxidoreductase"/>
    <property type="match status" value="1"/>
</dbReference>
<dbReference type="InterPro" id="IPR001279">
    <property type="entry name" value="Metallo-B-lactamas"/>
</dbReference>
<sequence>MYNIHLLPALFGDAILIEYGTPKEPHYILIDGGPYYGYEKMIAGLKKVAPKMKEIELLIITHIDIDHIDGIVTFLNSSPLPYKVKEVWFNGFEQLNKKDIMESLLGVLQGEYLSHLIIKNKLSHNSVFSGNAIAVRDTAQLPQITLAGGFEITLLAPSVKALRELCLDWKKELKKINEKGTIEKQLKNDTRYDEPVSLPANILGGGADKSVANNSSIAFIGKYKDKSCLFAGDSPSAALLSGIKLLKSQSDKLKLDAWKLAHHGSKRSTDKSIINEIKAKHILVSTNGDRYHLPHEECIRSVIEGNAPCNIYFNYTSEYNSLWRTEEIQEEMKFKSHYPTTTDSGISVEL</sequence>
<dbReference type="STRING" id="1612149.SAMN05216324_102420"/>
<proteinExistence type="predicted"/>
<protein>
    <submittedName>
        <fullName evidence="2">Metallo-beta-lactamase superfamily protein</fullName>
    </submittedName>
</protein>
<evidence type="ECO:0000259" key="1">
    <source>
        <dbReference type="Pfam" id="PF00753"/>
    </source>
</evidence>
<gene>
    <name evidence="2" type="ORF">SAMN05216324_102420</name>
</gene>
<accession>A0A1K2IH09</accession>
<dbReference type="PANTHER" id="PTHR30619:SF1">
    <property type="entry name" value="RECOMBINATION PROTEIN 2"/>
    <property type="match status" value="1"/>
</dbReference>
<name>A0A1K2IH09_9FLAO</name>
<dbReference type="Pfam" id="PF00753">
    <property type="entry name" value="Lactamase_B"/>
    <property type="match status" value="1"/>
</dbReference>
<dbReference type="RefSeq" id="WP_170857264.1">
    <property type="nucleotide sequence ID" value="NZ_FPKW01000002.1"/>
</dbReference>
<keyword evidence="3" id="KW-1185">Reference proteome</keyword>
<dbReference type="InterPro" id="IPR052159">
    <property type="entry name" value="Competence_DNA_uptake"/>
</dbReference>
<dbReference type="AlphaFoldDB" id="A0A1K2IH09"/>
<dbReference type="InterPro" id="IPR036866">
    <property type="entry name" value="RibonucZ/Hydroxyglut_hydro"/>
</dbReference>
<dbReference type="Proteomes" id="UP000182034">
    <property type="component" value="Unassembled WGS sequence"/>
</dbReference>
<evidence type="ECO:0000313" key="2">
    <source>
        <dbReference type="EMBL" id="SFZ91582.1"/>
    </source>
</evidence>
<feature type="domain" description="Metallo-beta-lactamase" evidence="1">
    <location>
        <begin position="10"/>
        <end position="81"/>
    </location>
</feature>